<comment type="subcellular location">
    <subcellularLocation>
        <location evidence="1">Secreted</location>
    </subcellularLocation>
</comment>
<feature type="compositionally biased region" description="Polar residues" evidence="6">
    <location>
        <begin position="457"/>
        <end position="467"/>
    </location>
</feature>
<evidence type="ECO:0000313" key="10">
    <source>
        <dbReference type="Proteomes" id="UP000557717"/>
    </source>
</evidence>
<feature type="compositionally biased region" description="Acidic residues" evidence="6">
    <location>
        <begin position="759"/>
        <end position="775"/>
    </location>
</feature>
<evidence type="ECO:0000256" key="6">
    <source>
        <dbReference type="SAM" id="MobiDB-lite"/>
    </source>
</evidence>
<proteinExistence type="predicted"/>
<dbReference type="InterPro" id="IPR001791">
    <property type="entry name" value="Laminin_G"/>
</dbReference>
<evidence type="ECO:0000259" key="7">
    <source>
        <dbReference type="SMART" id="SM00282"/>
    </source>
</evidence>
<gene>
    <name evidence="9" type="ORF">HNR46_002034</name>
</gene>
<dbReference type="SMART" id="SM00560">
    <property type="entry name" value="LamGL"/>
    <property type="match status" value="2"/>
</dbReference>
<dbReference type="InterPro" id="IPR059100">
    <property type="entry name" value="TSP3_bac"/>
</dbReference>
<feature type="domain" description="Laminin G" evidence="7">
    <location>
        <begin position="93"/>
        <end position="238"/>
    </location>
</feature>
<feature type="domain" description="Laminin G" evidence="7">
    <location>
        <begin position="573"/>
        <end position="717"/>
    </location>
</feature>
<dbReference type="AlphaFoldDB" id="A0A840V1C9"/>
<protein>
    <submittedName>
        <fullName evidence="9">Uncharacterized protein YaaQ</fullName>
    </submittedName>
</protein>
<dbReference type="PANTHER" id="PTHR37467:SF1">
    <property type="entry name" value="EXPORTED CALCIUM-BINDING GLYCOPROTEIN"/>
    <property type="match status" value="1"/>
</dbReference>
<evidence type="ECO:0000256" key="5">
    <source>
        <dbReference type="ARBA" id="ARBA00023157"/>
    </source>
</evidence>
<evidence type="ECO:0000313" key="9">
    <source>
        <dbReference type="EMBL" id="MBB5351795.1"/>
    </source>
</evidence>
<dbReference type="Pfam" id="PF18884">
    <property type="entry name" value="TSP3_bac"/>
    <property type="match status" value="4"/>
</dbReference>
<evidence type="ECO:0000256" key="1">
    <source>
        <dbReference type="ARBA" id="ARBA00004613"/>
    </source>
</evidence>
<keyword evidence="3" id="KW-0732">Signal</keyword>
<dbReference type="InterPro" id="IPR053180">
    <property type="entry name" value="Ca-binding_acidic-repeat"/>
</dbReference>
<keyword evidence="2" id="KW-0964">Secreted</keyword>
<feature type="compositionally biased region" description="Low complexity" evidence="6">
    <location>
        <begin position="477"/>
        <end position="490"/>
    </location>
</feature>
<feature type="region of interest" description="Disordered" evidence="6">
    <location>
        <begin position="755"/>
        <end position="777"/>
    </location>
</feature>
<feature type="domain" description="LamG-like jellyroll fold" evidence="8">
    <location>
        <begin position="573"/>
        <end position="722"/>
    </location>
</feature>
<dbReference type="PANTHER" id="PTHR37467">
    <property type="entry name" value="EXPORTED CALCIUM-BINDING GLYCOPROTEIN-RELATED"/>
    <property type="match status" value="1"/>
</dbReference>
<dbReference type="InterPro" id="IPR006558">
    <property type="entry name" value="LamG-like"/>
</dbReference>
<evidence type="ECO:0000259" key="8">
    <source>
        <dbReference type="SMART" id="SM00560"/>
    </source>
</evidence>
<reference evidence="9 10" key="1">
    <citation type="submission" date="2020-08" db="EMBL/GenBank/DDBJ databases">
        <title>Genomic Encyclopedia of Type Strains, Phase IV (KMG-IV): sequencing the most valuable type-strain genomes for metagenomic binning, comparative biology and taxonomic classification.</title>
        <authorList>
            <person name="Goeker M."/>
        </authorList>
    </citation>
    <scope>NUCLEOTIDE SEQUENCE [LARGE SCALE GENOMIC DNA]</scope>
    <source>
        <strain evidence="9 10">YC6886</strain>
    </source>
</reference>
<dbReference type="EMBL" id="JACHFD010000008">
    <property type="protein sequence ID" value="MBB5351795.1"/>
    <property type="molecule type" value="Genomic_DNA"/>
</dbReference>
<feature type="compositionally biased region" description="Acidic residues" evidence="6">
    <location>
        <begin position="443"/>
        <end position="455"/>
    </location>
</feature>
<dbReference type="Gene3D" id="2.60.120.200">
    <property type="match status" value="2"/>
</dbReference>
<dbReference type="RefSeq" id="WP_184018267.1">
    <property type="nucleotide sequence ID" value="NZ_JACHFD010000008.1"/>
</dbReference>
<keyword evidence="5" id="KW-1015">Disulfide bond</keyword>
<dbReference type="Proteomes" id="UP000557717">
    <property type="component" value="Unassembled WGS sequence"/>
</dbReference>
<dbReference type="Pfam" id="PF13385">
    <property type="entry name" value="Laminin_G_3"/>
    <property type="match status" value="2"/>
</dbReference>
<feature type="compositionally biased region" description="Acidic residues" evidence="6">
    <location>
        <begin position="386"/>
        <end position="400"/>
    </location>
</feature>
<evidence type="ECO:0000256" key="2">
    <source>
        <dbReference type="ARBA" id="ARBA00022525"/>
    </source>
</evidence>
<accession>A0A840V1C9</accession>
<name>A0A840V1C9_9BACT</name>
<keyword evidence="10" id="KW-1185">Reference proteome</keyword>
<sequence>MNSTHFFWITAALCTALECHASLIAHYQFDEDSGATTAVNAVAGNTDGLIGTNVTTGVPGISGNAYQFTGAVTQADIVDMDDASFLPAITTSGQYTLSVWVNSNEVAGGRNVVVFAGDSTDSNSYIDLGTAIDATTPPGQAYMRHRVDTNTAGATSYLGGAEGVVVDGTWHHIAMTANASTQTLTLYVDGIERATGTLVPGSSGDFPILNRFEIGRLGRSSPVDGYEGLVDDVQVYDNALSAEQIAFLFAHPGSSFSADDTDGDGLSDAWEILYFGDINAYSGNDIGPDADGATNLQEQAAGTHPVLADTDNDGRTDGEELNLAPLTNPLDPDSDDDGLSDGDEVQSYGTNPNEADSDSDMLPDLWEIQNSLNPISDIGDDGGFGDPDDDELLNWEEYNDGNDSTDPHDPDSDDDGYTDAQEDRIGTWGGVEFTGTQPNNPDSDGDGILDGDENPDLNYSPNETPGTDPNLADSDSDGFGDFSEFRFGSDPTDPSSFPVVARGLIAHFKFDEGVGDQTAMNELGDSHGRVGSNVVTGMQGVAGNAYQFNNDASSTGIVDMGNATFLTDLTASQALTITAWIKSSDTSSGRNVAISASNSALANSYVDMSIVGEGVNFGSLNGRLRPNGNINNSELFSTSSTDPVLVNDDAWHHVALTIDLATTTQRLFVDGSPVAENQAIAATILPMFNSFEVGRLGRAVPTDAFAGLMDDIQIYNEALSEERIASLHATPGISADEDHDRLDDQWEITYFGSIAAQDGDGDPDGDNISNEDEETAGTPPIVITTLEVLSSNFNEQGEFVIEFKGAPATTYQVTHSPTLEAFEPLDPALSITTDAQGYGTALVPLLEASASEGFFRIESE</sequence>
<evidence type="ECO:0000256" key="4">
    <source>
        <dbReference type="ARBA" id="ARBA00022837"/>
    </source>
</evidence>
<feature type="domain" description="LamG-like jellyroll fold" evidence="8">
    <location>
        <begin position="93"/>
        <end position="243"/>
    </location>
</feature>
<dbReference type="SMART" id="SM00282">
    <property type="entry name" value="LamG"/>
    <property type="match status" value="2"/>
</dbReference>
<feature type="region of interest" description="Disordered" evidence="6">
    <location>
        <begin position="302"/>
        <end position="494"/>
    </location>
</feature>
<comment type="caution">
    <text evidence="9">The sequence shown here is derived from an EMBL/GenBank/DDBJ whole genome shotgun (WGS) entry which is preliminary data.</text>
</comment>
<organism evidence="9 10">
    <name type="scientific">Haloferula luteola</name>
    <dbReference type="NCBI Taxonomy" id="595692"/>
    <lineage>
        <taxon>Bacteria</taxon>
        <taxon>Pseudomonadati</taxon>
        <taxon>Verrucomicrobiota</taxon>
        <taxon>Verrucomicrobiia</taxon>
        <taxon>Verrucomicrobiales</taxon>
        <taxon>Verrucomicrobiaceae</taxon>
        <taxon>Haloferula</taxon>
    </lineage>
</organism>
<dbReference type="InterPro" id="IPR013320">
    <property type="entry name" value="ConA-like_dom_sf"/>
</dbReference>
<dbReference type="SUPFAM" id="SSF49899">
    <property type="entry name" value="Concanavalin A-like lectins/glucanases"/>
    <property type="match status" value="2"/>
</dbReference>
<evidence type="ECO:0000256" key="3">
    <source>
        <dbReference type="ARBA" id="ARBA00022729"/>
    </source>
</evidence>
<feature type="compositionally biased region" description="Acidic residues" evidence="6">
    <location>
        <begin position="332"/>
        <end position="344"/>
    </location>
</feature>
<keyword evidence="4" id="KW-0106">Calcium</keyword>